<evidence type="ECO:0000256" key="6">
    <source>
        <dbReference type="ARBA" id="ARBA00022741"/>
    </source>
</evidence>
<comment type="caution">
    <text evidence="16">The sequence shown here is derived from an EMBL/GenBank/DDBJ whole genome shotgun (WGS) entry which is preliminary data.</text>
</comment>
<keyword evidence="14" id="KW-0812">Transmembrane</keyword>
<dbReference type="EMBL" id="JADFTS010000004">
    <property type="protein sequence ID" value="KAF9609229.1"/>
    <property type="molecule type" value="Genomic_DNA"/>
</dbReference>
<keyword evidence="17" id="KW-1185">Reference proteome</keyword>
<evidence type="ECO:0000256" key="2">
    <source>
        <dbReference type="ARBA" id="ARBA00022527"/>
    </source>
</evidence>
<dbReference type="FunFam" id="2.60.120.430:FF:000004">
    <property type="entry name" value="Putative leucine-rich repeat receptor-like serine/threonine-protein kinase"/>
    <property type="match status" value="1"/>
</dbReference>
<organism evidence="16 17">
    <name type="scientific">Coptis chinensis</name>
    <dbReference type="NCBI Taxonomy" id="261450"/>
    <lineage>
        <taxon>Eukaryota</taxon>
        <taxon>Viridiplantae</taxon>
        <taxon>Streptophyta</taxon>
        <taxon>Embryophyta</taxon>
        <taxon>Tracheophyta</taxon>
        <taxon>Spermatophyta</taxon>
        <taxon>Magnoliopsida</taxon>
        <taxon>Ranunculales</taxon>
        <taxon>Ranunculaceae</taxon>
        <taxon>Coptidoideae</taxon>
        <taxon>Coptis</taxon>
    </lineage>
</organism>
<keyword evidence="14" id="KW-0472">Membrane</keyword>
<dbReference type="PROSITE" id="PS00108">
    <property type="entry name" value="PROTEIN_KINASE_ST"/>
    <property type="match status" value="1"/>
</dbReference>
<evidence type="ECO:0000256" key="5">
    <source>
        <dbReference type="ARBA" id="ARBA00022729"/>
    </source>
</evidence>
<evidence type="ECO:0000256" key="7">
    <source>
        <dbReference type="ARBA" id="ARBA00022777"/>
    </source>
</evidence>
<dbReference type="PROSITE" id="PS00107">
    <property type="entry name" value="PROTEIN_KINASE_ATP"/>
    <property type="match status" value="1"/>
</dbReference>
<gene>
    <name evidence="16" type="ORF">IFM89_014423</name>
</gene>
<dbReference type="PANTHER" id="PTHR48006">
    <property type="entry name" value="LEUCINE-RICH REPEAT-CONTAINING PROTEIN DDB_G0281931-RELATED"/>
    <property type="match status" value="1"/>
</dbReference>
<feature type="domain" description="Protein kinase" evidence="15">
    <location>
        <begin position="258"/>
        <end position="479"/>
    </location>
</feature>
<reference evidence="16 17" key="1">
    <citation type="submission" date="2020-10" db="EMBL/GenBank/DDBJ databases">
        <title>The Coptis chinensis genome and diversification of protoberbering-type alkaloids.</title>
        <authorList>
            <person name="Wang B."/>
            <person name="Shu S."/>
            <person name="Song C."/>
            <person name="Liu Y."/>
        </authorList>
    </citation>
    <scope>NUCLEOTIDE SEQUENCE [LARGE SCALE GENOMIC DNA]</scope>
    <source>
        <strain evidence="16">HL-2020</strain>
        <tissue evidence="16">Leaf</tissue>
    </source>
</reference>
<keyword evidence="5" id="KW-0732">Signal</keyword>
<protein>
    <recommendedName>
        <fullName evidence="1">non-specific serine/threonine protein kinase</fullName>
        <ecNumber evidence="1">2.7.11.1</ecNumber>
    </recommendedName>
</protein>
<dbReference type="EC" id="2.7.11.1" evidence="1"/>
<dbReference type="Gene3D" id="3.30.200.20">
    <property type="entry name" value="Phosphorylase Kinase, domain 1"/>
    <property type="match status" value="1"/>
</dbReference>
<evidence type="ECO:0000256" key="11">
    <source>
        <dbReference type="ARBA" id="ARBA00048679"/>
    </source>
</evidence>
<keyword evidence="6 12" id="KW-0547">Nucleotide-binding</keyword>
<sequence>MFLVDSSLYINCGGEGTLINGNYYDEDNSTLPFKVSQKGNWAYTSSGDFITAIANPRNNTVHSTCGISVPDAPLYSTARISALSLDYYGLCFRNGIYNVTLHFAEIVYADDDDYSSLGKRIFDIYVQGERVKKDFNVKAEANGPKKPVTRNFTANVTNNRLHIQFYWAGKGFTDSRLGLYGPLISAISVTSEQKPGRKSSSFTIAMITVASSLAIILVSLAIIWKLGLLGHKDLRELEGEALKKKYTFQNIVDATQNFSSKKEIGSGGSATVYKADMQDGSVLAVKKLPARSIKGHHEFVTEVRTLEALKGENLVQLLGWYTGDEQLLLIYQYMENNSLYHALFELTLELGWATRYKICEQIADGLVYLHSQAQIIHRDIKTSNILLDKDFNAKISDFGLAKFFNEEQNNVSTKLRGTHGYMAPEYATRGVLSVKTDVYSYGVVILEIVTGKSNALYNSSQESEFLLDEANHVPSVKRS</sequence>
<dbReference type="OrthoDB" id="845893at2759"/>
<dbReference type="GO" id="GO:0005524">
    <property type="term" value="F:ATP binding"/>
    <property type="evidence" value="ECO:0007669"/>
    <property type="project" value="UniProtKB-UniRule"/>
</dbReference>
<dbReference type="InterPro" id="IPR008271">
    <property type="entry name" value="Ser/Thr_kinase_AS"/>
</dbReference>
<evidence type="ECO:0000256" key="3">
    <source>
        <dbReference type="ARBA" id="ARBA00022553"/>
    </source>
</evidence>
<name>A0A835I298_9MAGN</name>
<keyword evidence="9" id="KW-0325">Glycoprotein</keyword>
<dbReference type="SUPFAM" id="SSF56112">
    <property type="entry name" value="Protein kinase-like (PK-like)"/>
    <property type="match status" value="1"/>
</dbReference>
<keyword evidence="14" id="KW-1133">Transmembrane helix</keyword>
<proteinExistence type="inferred from homology"/>
<evidence type="ECO:0000256" key="8">
    <source>
        <dbReference type="ARBA" id="ARBA00022840"/>
    </source>
</evidence>
<dbReference type="InterPro" id="IPR051824">
    <property type="entry name" value="LRR_Rcpt-Like_S/T_Kinase"/>
</dbReference>
<evidence type="ECO:0000313" key="17">
    <source>
        <dbReference type="Proteomes" id="UP000631114"/>
    </source>
</evidence>
<dbReference type="InterPro" id="IPR000719">
    <property type="entry name" value="Prot_kinase_dom"/>
</dbReference>
<dbReference type="PANTHER" id="PTHR48006:SF48">
    <property type="entry name" value="PROTEIN KINASE DOMAIN-CONTAINING PROTEIN"/>
    <property type="match status" value="1"/>
</dbReference>
<dbReference type="Pfam" id="PF11721">
    <property type="entry name" value="Malectin"/>
    <property type="match status" value="1"/>
</dbReference>
<keyword evidence="8 12" id="KW-0067">ATP-binding</keyword>
<dbReference type="FunFam" id="1.10.510.10:FF:001023">
    <property type="entry name" value="Os07g0541700 protein"/>
    <property type="match status" value="1"/>
</dbReference>
<dbReference type="Pfam" id="PF00069">
    <property type="entry name" value="Pkinase"/>
    <property type="match status" value="1"/>
</dbReference>
<keyword evidence="7" id="KW-0418">Kinase</keyword>
<dbReference type="InterPro" id="IPR017441">
    <property type="entry name" value="Protein_kinase_ATP_BS"/>
</dbReference>
<dbReference type="Gene3D" id="2.60.120.430">
    <property type="entry name" value="Galactose-binding lectin"/>
    <property type="match status" value="1"/>
</dbReference>
<evidence type="ECO:0000256" key="13">
    <source>
        <dbReference type="RuleBase" id="RU000304"/>
    </source>
</evidence>
<dbReference type="Proteomes" id="UP000631114">
    <property type="component" value="Unassembled WGS sequence"/>
</dbReference>
<dbReference type="SMART" id="SM00220">
    <property type="entry name" value="S_TKc"/>
    <property type="match status" value="1"/>
</dbReference>
<dbReference type="AlphaFoldDB" id="A0A835I298"/>
<keyword evidence="2 13" id="KW-0723">Serine/threonine-protein kinase</keyword>
<comment type="catalytic activity">
    <reaction evidence="11">
        <text>L-seryl-[protein] + ATP = O-phospho-L-seryl-[protein] + ADP + H(+)</text>
        <dbReference type="Rhea" id="RHEA:17989"/>
        <dbReference type="Rhea" id="RHEA-COMP:9863"/>
        <dbReference type="Rhea" id="RHEA-COMP:11604"/>
        <dbReference type="ChEBI" id="CHEBI:15378"/>
        <dbReference type="ChEBI" id="CHEBI:29999"/>
        <dbReference type="ChEBI" id="CHEBI:30616"/>
        <dbReference type="ChEBI" id="CHEBI:83421"/>
        <dbReference type="ChEBI" id="CHEBI:456216"/>
        <dbReference type="EC" id="2.7.11.1"/>
    </reaction>
</comment>
<evidence type="ECO:0000256" key="4">
    <source>
        <dbReference type="ARBA" id="ARBA00022679"/>
    </source>
</evidence>
<feature type="transmembrane region" description="Helical" evidence="14">
    <location>
        <begin position="202"/>
        <end position="224"/>
    </location>
</feature>
<evidence type="ECO:0000259" key="15">
    <source>
        <dbReference type="PROSITE" id="PS50011"/>
    </source>
</evidence>
<dbReference type="PROSITE" id="PS50011">
    <property type="entry name" value="PROTEIN_KINASE_DOM"/>
    <property type="match status" value="1"/>
</dbReference>
<comment type="similarity">
    <text evidence="13">Belongs to the protein kinase superfamily.</text>
</comment>
<keyword evidence="3" id="KW-0597">Phosphoprotein</keyword>
<dbReference type="GO" id="GO:0004674">
    <property type="term" value="F:protein serine/threonine kinase activity"/>
    <property type="evidence" value="ECO:0007669"/>
    <property type="project" value="UniProtKB-KW"/>
</dbReference>
<evidence type="ECO:0000256" key="12">
    <source>
        <dbReference type="PROSITE-ProRule" id="PRU10141"/>
    </source>
</evidence>
<feature type="binding site" evidence="12">
    <location>
        <position position="287"/>
    </location>
    <ligand>
        <name>ATP</name>
        <dbReference type="ChEBI" id="CHEBI:30616"/>
    </ligand>
</feature>
<dbReference type="InterPro" id="IPR011009">
    <property type="entry name" value="Kinase-like_dom_sf"/>
</dbReference>
<evidence type="ECO:0000256" key="1">
    <source>
        <dbReference type="ARBA" id="ARBA00012513"/>
    </source>
</evidence>
<evidence type="ECO:0000313" key="16">
    <source>
        <dbReference type="EMBL" id="KAF9609229.1"/>
    </source>
</evidence>
<comment type="catalytic activity">
    <reaction evidence="10">
        <text>L-threonyl-[protein] + ATP = O-phospho-L-threonyl-[protein] + ADP + H(+)</text>
        <dbReference type="Rhea" id="RHEA:46608"/>
        <dbReference type="Rhea" id="RHEA-COMP:11060"/>
        <dbReference type="Rhea" id="RHEA-COMP:11605"/>
        <dbReference type="ChEBI" id="CHEBI:15378"/>
        <dbReference type="ChEBI" id="CHEBI:30013"/>
        <dbReference type="ChEBI" id="CHEBI:30616"/>
        <dbReference type="ChEBI" id="CHEBI:61977"/>
        <dbReference type="ChEBI" id="CHEBI:456216"/>
        <dbReference type="EC" id="2.7.11.1"/>
    </reaction>
</comment>
<evidence type="ECO:0000256" key="10">
    <source>
        <dbReference type="ARBA" id="ARBA00047899"/>
    </source>
</evidence>
<dbReference type="InterPro" id="IPR021720">
    <property type="entry name" value="Malectin_dom"/>
</dbReference>
<evidence type="ECO:0000256" key="14">
    <source>
        <dbReference type="SAM" id="Phobius"/>
    </source>
</evidence>
<evidence type="ECO:0000256" key="9">
    <source>
        <dbReference type="ARBA" id="ARBA00023180"/>
    </source>
</evidence>
<keyword evidence="4" id="KW-0808">Transferase</keyword>
<accession>A0A835I298</accession>
<dbReference type="Gene3D" id="1.10.510.10">
    <property type="entry name" value="Transferase(Phosphotransferase) domain 1"/>
    <property type="match status" value="1"/>
</dbReference>